<reference evidence="2" key="1">
    <citation type="journal article" date="2023" name="Access Microbiol">
        <title>De-novo genome assembly for Akanthomyces muscarius, a biocontrol agent of insect agricultural pests.</title>
        <authorList>
            <person name="Erdos Z."/>
            <person name="Studholme D.J."/>
            <person name="Raymond B."/>
            <person name="Sharma M."/>
        </authorList>
    </citation>
    <scope>NUCLEOTIDE SEQUENCE</scope>
    <source>
        <strain evidence="2">Ve6</strain>
    </source>
</reference>
<gene>
    <name evidence="2" type="ORF">LMH87_000892</name>
</gene>
<accession>A0A9W8QH30</accession>
<keyword evidence="3" id="KW-1185">Reference proteome</keyword>
<dbReference type="GeneID" id="80888051"/>
<protein>
    <submittedName>
        <fullName evidence="2">Uncharacterized protein</fullName>
    </submittedName>
</protein>
<dbReference type="AlphaFoldDB" id="A0A9W8QH30"/>
<dbReference type="Proteomes" id="UP001144673">
    <property type="component" value="Chromosome 6"/>
</dbReference>
<comment type="caution">
    <text evidence="2">The sequence shown here is derived from an EMBL/GenBank/DDBJ whole genome shotgun (WGS) entry which is preliminary data.</text>
</comment>
<feature type="region of interest" description="Disordered" evidence="1">
    <location>
        <begin position="1"/>
        <end position="22"/>
    </location>
</feature>
<sequence length="116" mass="13010">MRDQLADFMNSDETSSKTDGGLPINIPADVSLDVILWVHPSPHMQVVFPMRDTTANITLSILENGLVQIIHENVLGEEPGPVKEINGSNVTREQLAKVLEHLEDLSKWAEWIRSRL</sequence>
<organism evidence="2 3">
    <name type="scientific">Akanthomyces muscarius</name>
    <name type="common">Entomopathogenic fungus</name>
    <name type="synonym">Lecanicillium muscarium</name>
    <dbReference type="NCBI Taxonomy" id="2231603"/>
    <lineage>
        <taxon>Eukaryota</taxon>
        <taxon>Fungi</taxon>
        <taxon>Dikarya</taxon>
        <taxon>Ascomycota</taxon>
        <taxon>Pezizomycotina</taxon>
        <taxon>Sordariomycetes</taxon>
        <taxon>Hypocreomycetidae</taxon>
        <taxon>Hypocreales</taxon>
        <taxon>Cordycipitaceae</taxon>
        <taxon>Akanthomyces</taxon>
    </lineage>
</organism>
<evidence type="ECO:0000313" key="3">
    <source>
        <dbReference type="Proteomes" id="UP001144673"/>
    </source>
</evidence>
<evidence type="ECO:0000313" key="2">
    <source>
        <dbReference type="EMBL" id="KAJ4155656.1"/>
    </source>
</evidence>
<dbReference type="RefSeq" id="XP_056055780.1">
    <property type="nucleotide sequence ID" value="XM_056198876.1"/>
</dbReference>
<name>A0A9W8QH30_AKAMU</name>
<dbReference type="EMBL" id="JAJHUN010000007">
    <property type="protein sequence ID" value="KAJ4155656.1"/>
    <property type="molecule type" value="Genomic_DNA"/>
</dbReference>
<evidence type="ECO:0000256" key="1">
    <source>
        <dbReference type="SAM" id="MobiDB-lite"/>
    </source>
</evidence>
<dbReference type="KEGG" id="amus:LMH87_000892"/>
<proteinExistence type="predicted"/>